<evidence type="ECO:0000256" key="1">
    <source>
        <dbReference type="ARBA" id="ARBA00000085"/>
    </source>
</evidence>
<evidence type="ECO:0000256" key="8">
    <source>
        <dbReference type="ARBA" id="ARBA00022777"/>
    </source>
</evidence>
<evidence type="ECO:0000256" key="2">
    <source>
        <dbReference type="ARBA" id="ARBA00004236"/>
    </source>
</evidence>
<evidence type="ECO:0000256" key="11">
    <source>
        <dbReference type="ARBA" id="ARBA00023136"/>
    </source>
</evidence>
<evidence type="ECO:0000313" key="14">
    <source>
        <dbReference type="Proteomes" id="UP000306409"/>
    </source>
</evidence>
<evidence type="ECO:0000256" key="4">
    <source>
        <dbReference type="ARBA" id="ARBA00022475"/>
    </source>
</evidence>
<dbReference type="InterPro" id="IPR004358">
    <property type="entry name" value="Sig_transdc_His_kin-like_C"/>
</dbReference>
<dbReference type="SUPFAM" id="SSF47384">
    <property type="entry name" value="Homodimeric domain of signal transducing histidine kinase"/>
    <property type="match status" value="1"/>
</dbReference>
<dbReference type="PANTHER" id="PTHR45453:SF1">
    <property type="entry name" value="PHOSPHATE REGULON SENSOR PROTEIN PHOR"/>
    <property type="match status" value="1"/>
</dbReference>
<dbReference type="InterPro" id="IPR003661">
    <property type="entry name" value="HisK_dim/P_dom"/>
</dbReference>
<dbReference type="GO" id="GO:0000155">
    <property type="term" value="F:phosphorelay sensor kinase activity"/>
    <property type="evidence" value="ECO:0007669"/>
    <property type="project" value="InterPro"/>
</dbReference>
<dbReference type="PRINTS" id="PR00344">
    <property type="entry name" value="BCTRLSENSOR"/>
</dbReference>
<dbReference type="PANTHER" id="PTHR45453">
    <property type="entry name" value="PHOSPHATE REGULON SENSOR PROTEIN PHOR"/>
    <property type="match status" value="1"/>
</dbReference>
<dbReference type="Gene3D" id="3.30.565.10">
    <property type="entry name" value="Histidine kinase-like ATPase, C-terminal domain"/>
    <property type="match status" value="1"/>
</dbReference>
<dbReference type="InterPro" id="IPR003594">
    <property type="entry name" value="HATPase_dom"/>
</dbReference>
<dbReference type="Pfam" id="PF02518">
    <property type="entry name" value="HATPase_c"/>
    <property type="match status" value="1"/>
</dbReference>
<dbReference type="InterPro" id="IPR050351">
    <property type="entry name" value="BphY/WalK/GraS-like"/>
</dbReference>
<dbReference type="RefSeq" id="WP_137698523.1">
    <property type="nucleotide sequence ID" value="NZ_CP061336.1"/>
</dbReference>
<evidence type="ECO:0000256" key="9">
    <source>
        <dbReference type="ARBA" id="ARBA00022840"/>
    </source>
</evidence>
<dbReference type="Pfam" id="PF00512">
    <property type="entry name" value="HisKA"/>
    <property type="match status" value="1"/>
</dbReference>
<keyword evidence="5" id="KW-0597">Phosphoprotein</keyword>
<dbReference type="SMART" id="SM00388">
    <property type="entry name" value="HisKA"/>
    <property type="match status" value="1"/>
</dbReference>
<dbReference type="InterPro" id="IPR035965">
    <property type="entry name" value="PAS-like_dom_sf"/>
</dbReference>
<dbReference type="Gene3D" id="1.10.287.130">
    <property type="match status" value="1"/>
</dbReference>
<dbReference type="InterPro" id="IPR036890">
    <property type="entry name" value="HATPase_C_sf"/>
</dbReference>
<dbReference type="InterPro" id="IPR005467">
    <property type="entry name" value="His_kinase_dom"/>
</dbReference>
<dbReference type="GO" id="GO:0005524">
    <property type="term" value="F:ATP binding"/>
    <property type="evidence" value="ECO:0007669"/>
    <property type="project" value="UniProtKB-KW"/>
</dbReference>
<name>A0A4U7JCU0_9FIRM</name>
<keyword evidence="6" id="KW-0808">Transferase</keyword>
<evidence type="ECO:0000256" key="12">
    <source>
        <dbReference type="SAM" id="Phobius"/>
    </source>
</evidence>
<accession>A0A4U7JCU0</accession>
<keyword evidence="10" id="KW-0902">Two-component regulatory system</keyword>
<dbReference type="Proteomes" id="UP000306409">
    <property type="component" value="Chromosome"/>
</dbReference>
<dbReference type="SMART" id="SM00091">
    <property type="entry name" value="PAS"/>
    <property type="match status" value="1"/>
</dbReference>
<dbReference type="CDD" id="cd00082">
    <property type="entry name" value="HisKA"/>
    <property type="match status" value="1"/>
</dbReference>
<gene>
    <name evidence="13" type="ORF">EHE19_006270</name>
</gene>
<dbReference type="CDD" id="cd00075">
    <property type="entry name" value="HATPase"/>
    <property type="match status" value="1"/>
</dbReference>
<keyword evidence="12" id="KW-0812">Transmembrane</keyword>
<protein>
    <recommendedName>
        <fullName evidence="3">histidine kinase</fullName>
        <ecNumber evidence="3">2.7.13.3</ecNumber>
    </recommendedName>
</protein>
<evidence type="ECO:0000256" key="10">
    <source>
        <dbReference type="ARBA" id="ARBA00023012"/>
    </source>
</evidence>
<dbReference type="SUPFAM" id="SSF55874">
    <property type="entry name" value="ATPase domain of HSP90 chaperone/DNA topoisomerase II/histidine kinase"/>
    <property type="match status" value="1"/>
</dbReference>
<dbReference type="EC" id="2.7.13.3" evidence="3"/>
<reference evidence="13 14" key="1">
    <citation type="submission" date="2020-09" db="EMBL/GenBank/DDBJ databases">
        <title>Characterization and genome sequencing of Ruminiclostridium sp. nov. MA18.</title>
        <authorList>
            <person name="Rettenmaier R."/>
            <person name="Kowollik M.-L."/>
            <person name="Liebl W."/>
            <person name="Zverlov V."/>
        </authorList>
    </citation>
    <scope>NUCLEOTIDE SEQUENCE [LARGE SCALE GENOMIC DNA]</scope>
    <source>
        <strain evidence="13 14">MA18</strain>
    </source>
</reference>
<dbReference type="InterPro" id="IPR036097">
    <property type="entry name" value="HisK_dim/P_sf"/>
</dbReference>
<evidence type="ECO:0000256" key="7">
    <source>
        <dbReference type="ARBA" id="ARBA00022741"/>
    </source>
</evidence>
<dbReference type="InterPro" id="IPR000014">
    <property type="entry name" value="PAS"/>
</dbReference>
<dbReference type="OrthoDB" id="9813151at2"/>
<keyword evidence="8" id="KW-0418">Kinase</keyword>
<keyword evidence="12" id="KW-1133">Transmembrane helix</keyword>
<dbReference type="KEGG" id="rher:EHE19_006270"/>
<comment type="subcellular location">
    <subcellularLocation>
        <location evidence="2">Cell membrane</location>
    </subcellularLocation>
</comment>
<dbReference type="EMBL" id="CP061336">
    <property type="protein sequence ID" value="QNU68042.1"/>
    <property type="molecule type" value="Genomic_DNA"/>
</dbReference>
<dbReference type="FunFam" id="1.10.287.130:FF:000008">
    <property type="entry name" value="Two-component sensor histidine kinase"/>
    <property type="match status" value="1"/>
</dbReference>
<dbReference type="GO" id="GO:0004721">
    <property type="term" value="F:phosphoprotein phosphatase activity"/>
    <property type="evidence" value="ECO:0007669"/>
    <property type="project" value="TreeGrafter"/>
</dbReference>
<evidence type="ECO:0000256" key="6">
    <source>
        <dbReference type="ARBA" id="ARBA00022679"/>
    </source>
</evidence>
<evidence type="ECO:0000313" key="13">
    <source>
        <dbReference type="EMBL" id="QNU68042.1"/>
    </source>
</evidence>
<dbReference type="SMART" id="SM00387">
    <property type="entry name" value="HATPase_c"/>
    <property type="match status" value="1"/>
</dbReference>
<feature type="transmembrane region" description="Helical" evidence="12">
    <location>
        <begin position="150"/>
        <end position="169"/>
    </location>
</feature>
<dbReference type="PROSITE" id="PS50109">
    <property type="entry name" value="HIS_KIN"/>
    <property type="match status" value="1"/>
</dbReference>
<organism evidence="13 14">
    <name type="scientific">Ruminiclostridium herbifermentans</name>
    <dbReference type="NCBI Taxonomy" id="2488810"/>
    <lineage>
        <taxon>Bacteria</taxon>
        <taxon>Bacillati</taxon>
        <taxon>Bacillota</taxon>
        <taxon>Clostridia</taxon>
        <taxon>Eubacteriales</taxon>
        <taxon>Oscillospiraceae</taxon>
        <taxon>Ruminiclostridium</taxon>
    </lineage>
</organism>
<evidence type="ECO:0000256" key="3">
    <source>
        <dbReference type="ARBA" id="ARBA00012438"/>
    </source>
</evidence>
<keyword evidence="14" id="KW-1185">Reference proteome</keyword>
<dbReference type="GO" id="GO:0005886">
    <property type="term" value="C:plasma membrane"/>
    <property type="evidence" value="ECO:0007669"/>
    <property type="project" value="UniProtKB-SubCell"/>
</dbReference>
<dbReference type="GO" id="GO:0016036">
    <property type="term" value="P:cellular response to phosphate starvation"/>
    <property type="evidence" value="ECO:0007669"/>
    <property type="project" value="TreeGrafter"/>
</dbReference>
<keyword evidence="11 12" id="KW-0472">Membrane</keyword>
<proteinExistence type="predicted"/>
<comment type="catalytic activity">
    <reaction evidence="1">
        <text>ATP + protein L-histidine = ADP + protein N-phospho-L-histidine.</text>
        <dbReference type="EC" id="2.7.13.3"/>
    </reaction>
</comment>
<sequence>MTKRIFRSIFLTSLAALIFASAFIVITLYRIYETDAINELKIEAAYISDLITQKQTGGEFLKQVYSGDRITLIAENGSVMYDNMADASSMENHANRSEIAEALMTGEGESYRYSDTLSQMTIYYALKIHEGNILRVSKTQSSVLGMLWDVLPMLLIIILSTALLSYLIARYMAKHITAPINALNLDSPFNNDIYDELSPLLTRIEQQNKDIKKQMLEITEKQREFNVVTKNMREGLILLSAKGNILSINESAVKIFQADIEKTIGNHILSVNRSVPMYRVFEGAINGINTEALLTINNKHYQLLGSPVVSKARTLGAVILLLDVTDKHSAERSRREFTANVSHELKTPLTSILGYAEIMKNGLTKPEDMQRFAGRIHYEASRLLSLIDDILELSQLDEKAKLSDKEPVDLYSLAEDALSRLKSIADKKEITLSVHGEHIVVSGYRKVLDGMLYNLCDNAIKYNIAGGNVAVRIDYKDYKPVVTVSDTGIGIPAEHRPHIFERFYRIDKSRSKEIGGTGLGLSIVKHGAMLHEITIDMNSKENTGTTFKLTFPRNSEALKG</sequence>
<dbReference type="SUPFAM" id="SSF55785">
    <property type="entry name" value="PYP-like sensor domain (PAS domain)"/>
    <property type="match status" value="1"/>
</dbReference>
<evidence type="ECO:0000256" key="5">
    <source>
        <dbReference type="ARBA" id="ARBA00022553"/>
    </source>
</evidence>
<keyword evidence="4" id="KW-1003">Cell membrane</keyword>
<dbReference type="Gene3D" id="3.30.450.20">
    <property type="entry name" value="PAS domain"/>
    <property type="match status" value="1"/>
</dbReference>
<dbReference type="AlphaFoldDB" id="A0A4U7JCU0"/>
<dbReference type="FunFam" id="3.30.565.10:FF:000006">
    <property type="entry name" value="Sensor histidine kinase WalK"/>
    <property type="match status" value="1"/>
</dbReference>
<keyword evidence="7" id="KW-0547">Nucleotide-binding</keyword>
<keyword evidence="9" id="KW-0067">ATP-binding</keyword>
<feature type="transmembrane region" description="Helical" evidence="12">
    <location>
        <begin position="9"/>
        <end position="32"/>
    </location>
</feature>